<name>A0A8K0KKR2_LADFU</name>
<accession>A0A8K0KKR2</accession>
<dbReference type="GO" id="GO:0046872">
    <property type="term" value="F:metal ion binding"/>
    <property type="evidence" value="ECO:0007669"/>
    <property type="project" value="UniProtKB-KW"/>
</dbReference>
<dbReference type="GO" id="GO:0006123">
    <property type="term" value="P:mitochondrial electron transport, cytochrome c to oxygen"/>
    <property type="evidence" value="ECO:0007669"/>
    <property type="project" value="InterPro"/>
</dbReference>
<reference evidence="4" key="2">
    <citation type="submission" date="2017-10" db="EMBL/GenBank/DDBJ databases">
        <title>Ladona fulva Genome sequencing and assembly.</title>
        <authorList>
            <person name="Murali S."/>
            <person name="Richards S."/>
            <person name="Bandaranaike D."/>
            <person name="Bellair M."/>
            <person name="Blankenburg K."/>
            <person name="Chao H."/>
            <person name="Dinh H."/>
            <person name="Doddapaneni H."/>
            <person name="Dugan-Rocha S."/>
            <person name="Elkadiri S."/>
            <person name="Gnanaolivu R."/>
            <person name="Hernandez B."/>
            <person name="Skinner E."/>
            <person name="Javaid M."/>
            <person name="Lee S."/>
            <person name="Li M."/>
            <person name="Ming W."/>
            <person name="Munidasa M."/>
            <person name="Muniz J."/>
            <person name="Nguyen L."/>
            <person name="Hughes D."/>
            <person name="Osuji N."/>
            <person name="Pu L.-L."/>
            <person name="Puazo M."/>
            <person name="Qu C."/>
            <person name="Quiroz J."/>
            <person name="Raj R."/>
            <person name="Weissenberger G."/>
            <person name="Xin Y."/>
            <person name="Zou X."/>
            <person name="Han Y."/>
            <person name="Worley K."/>
            <person name="Muzny D."/>
            <person name="Gibbs R."/>
        </authorList>
    </citation>
    <scope>NUCLEOTIDE SEQUENCE</scope>
    <source>
        <strain evidence="4">Sampled in the wild</strain>
    </source>
</reference>
<evidence type="ECO:0000313" key="4">
    <source>
        <dbReference type="EMBL" id="KAG8237091.1"/>
    </source>
</evidence>
<feature type="binding site" evidence="3">
    <location>
        <position position="106"/>
    </location>
    <ligand>
        <name>Zn(2+)</name>
        <dbReference type="ChEBI" id="CHEBI:29105"/>
    </ligand>
</feature>
<dbReference type="InterPro" id="IPR036972">
    <property type="entry name" value="Cyt_c_oxidase_su5b_sf"/>
</dbReference>
<dbReference type="GO" id="GO:0045277">
    <property type="term" value="C:respiratory chain complex IV"/>
    <property type="evidence" value="ECO:0007669"/>
    <property type="project" value="InterPro"/>
</dbReference>
<feature type="binding site" evidence="3">
    <location>
        <position position="108"/>
    </location>
    <ligand>
        <name>Zn(2+)</name>
        <dbReference type="ChEBI" id="CHEBI:29105"/>
    </ligand>
</feature>
<organism evidence="4 5">
    <name type="scientific">Ladona fulva</name>
    <name type="common">Scarce chaser dragonfly</name>
    <name type="synonym">Libellula fulva</name>
    <dbReference type="NCBI Taxonomy" id="123851"/>
    <lineage>
        <taxon>Eukaryota</taxon>
        <taxon>Metazoa</taxon>
        <taxon>Ecdysozoa</taxon>
        <taxon>Arthropoda</taxon>
        <taxon>Hexapoda</taxon>
        <taxon>Insecta</taxon>
        <taxon>Pterygota</taxon>
        <taxon>Palaeoptera</taxon>
        <taxon>Odonata</taxon>
        <taxon>Epiprocta</taxon>
        <taxon>Anisoptera</taxon>
        <taxon>Libelluloidea</taxon>
        <taxon>Libellulidae</taxon>
        <taxon>Ladona</taxon>
    </lineage>
</organism>
<dbReference type="Proteomes" id="UP000792457">
    <property type="component" value="Unassembled WGS sequence"/>
</dbReference>
<dbReference type="Gene3D" id="2.60.11.10">
    <property type="entry name" value="Cytochrome c oxidase, subunit Vb"/>
    <property type="match status" value="1"/>
</dbReference>
<proteinExistence type="predicted"/>
<dbReference type="SUPFAM" id="SSF57802">
    <property type="entry name" value="Rubredoxin-like"/>
    <property type="match status" value="1"/>
</dbReference>
<dbReference type="OrthoDB" id="10249250at2759"/>
<evidence type="ECO:0000256" key="3">
    <source>
        <dbReference type="PIRSR" id="PIRSR602124-1"/>
    </source>
</evidence>
<evidence type="ECO:0000256" key="1">
    <source>
        <dbReference type="ARBA" id="ARBA00022723"/>
    </source>
</evidence>
<protein>
    <recommendedName>
        <fullName evidence="6">Cytochrome c oxidase subunit 5B, mitochondrial</fullName>
    </recommendedName>
</protein>
<sequence length="120" mass="13494">MAKLFSQALTLSARRNVLLNSMRAYSRTMADPLEHATGLEKREMLAKAAGNDNPFDMKIFQRGPGTKDNPTLVPSAFDSRIIGCVCEEESASVCWMWLYEGEPKRCGCGYWFKLQKKAPL</sequence>
<dbReference type="FunFam" id="2.60.11.10:FF:000004">
    <property type="entry name" value="Cytochrome c oxidase subunit 5B"/>
    <property type="match status" value="1"/>
</dbReference>
<dbReference type="InterPro" id="IPR002124">
    <property type="entry name" value="Cyt_c_oxidase_su5b"/>
</dbReference>
<feature type="binding site" evidence="3">
    <location>
        <position position="86"/>
    </location>
    <ligand>
        <name>Zn(2+)</name>
        <dbReference type="ChEBI" id="CHEBI:29105"/>
    </ligand>
</feature>
<keyword evidence="1 3" id="KW-0479">Metal-binding</keyword>
<keyword evidence="5" id="KW-1185">Reference proteome</keyword>
<dbReference type="CDD" id="cd00924">
    <property type="entry name" value="Cyt_c_Oxidase_Vb"/>
    <property type="match status" value="1"/>
</dbReference>
<evidence type="ECO:0000313" key="5">
    <source>
        <dbReference type="Proteomes" id="UP000792457"/>
    </source>
</evidence>
<dbReference type="PROSITE" id="PS51359">
    <property type="entry name" value="COX5B_2"/>
    <property type="match status" value="1"/>
</dbReference>
<dbReference type="PANTHER" id="PTHR10122:SF0">
    <property type="entry name" value="CYTOCHROME C OXIDASE SUBUNIT 5B, ISOFORM A-RELATED"/>
    <property type="match status" value="1"/>
</dbReference>
<keyword evidence="2 3" id="KW-0862">Zinc</keyword>
<evidence type="ECO:0000256" key="2">
    <source>
        <dbReference type="ARBA" id="ARBA00022833"/>
    </source>
</evidence>
<dbReference type="EMBL" id="KZ309123">
    <property type="protein sequence ID" value="KAG8237091.1"/>
    <property type="molecule type" value="Genomic_DNA"/>
</dbReference>
<dbReference type="AlphaFoldDB" id="A0A8K0KKR2"/>
<comment type="caution">
    <text evidence="4">The sequence shown here is derived from an EMBL/GenBank/DDBJ whole genome shotgun (WGS) entry which is preliminary data.</text>
</comment>
<feature type="binding site" evidence="3">
    <location>
        <position position="84"/>
    </location>
    <ligand>
        <name>Zn(2+)</name>
        <dbReference type="ChEBI" id="CHEBI:29105"/>
    </ligand>
</feature>
<reference evidence="4" key="1">
    <citation type="submission" date="2013-04" db="EMBL/GenBank/DDBJ databases">
        <authorList>
            <person name="Qu J."/>
            <person name="Murali S.C."/>
            <person name="Bandaranaike D."/>
            <person name="Bellair M."/>
            <person name="Blankenburg K."/>
            <person name="Chao H."/>
            <person name="Dinh H."/>
            <person name="Doddapaneni H."/>
            <person name="Downs B."/>
            <person name="Dugan-Rocha S."/>
            <person name="Elkadiri S."/>
            <person name="Gnanaolivu R.D."/>
            <person name="Hernandez B."/>
            <person name="Javaid M."/>
            <person name="Jayaseelan J.C."/>
            <person name="Lee S."/>
            <person name="Li M."/>
            <person name="Ming W."/>
            <person name="Munidasa M."/>
            <person name="Muniz J."/>
            <person name="Nguyen L."/>
            <person name="Ongeri F."/>
            <person name="Osuji N."/>
            <person name="Pu L.-L."/>
            <person name="Puazo M."/>
            <person name="Qu C."/>
            <person name="Quiroz J."/>
            <person name="Raj R."/>
            <person name="Weissenberger G."/>
            <person name="Xin Y."/>
            <person name="Zou X."/>
            <person name="Han Y."/>
            <person name="Richards S."/>
            <person name="Worley K."/>
            <person name="Muzny D."/>
            <person name="Gibbs R."/>
        </authorList>
    </citation>
    <scope>NUCLEOTIDE SEQUENCE</scope>
    <source>
        <strain evidence="4">Sampled in the wild</strain>
    </source>
</reference>
<dbReference type="PANTHER" id="PTHR10122">
    <property type="entry name" value="CYTOCHROME C OXIDASE SUBUNIT 5B, MITOCHONDRIAL"/>
    <property type="match status" value="1"/>
</dbReference>
<dbReference type="Pfam" id="PF01215">
    <property type="entry name" value="COX5B"/>
    <property type="match status" value="1"/>
</dbReference>
<gene>
    <name evidence="4" type="ORF">J437_LFUL017369</name>
</gene>
<evidence type="ECO:0008006" key="6">
    <source>
        <dbReference type="Google" id="ProtNLM"/>
    </source>
</evidence>
<dbReference type="GO" id="GO:0005740">
    <property type="term" value="C:mitochondrial envelope"/>
    <property type="evidence" value="ECO:0007669"/>
    <property type="project" value="InterPro"/>
</dbReference>